<reference evidence="1" key="1">
    <citation type="submission" date="2021-02" db="EMBL/GenBank/DDBJ databases">
        <authorList>
            <person name="Dougan E. K."/>
            <person name="Rhodes N."/>
            <person name="Thang M."/>
            <person name="Chan C."/>
        </authorList>
    </citation>
    <scope>NUCLEOTIDE SEQUENCE</scope>
</reference>
<name>A0A813LUC5_POLGL</name>
<dbReference type="EMBL" id="CAJNNW010036525">
    <property type="protein sequence ID" value="CAE8735220.1"/>
    <property type="molecule type" value="Genomic_DNA"/>
</dbReference>
<dbReference type="Proteomes" id="UP000626109">
    <property type="component" value="Unassembled WGS sequence"/>
</dbReference>
<accession>A0A813LUC5</accession>
<dbReference type="AlphaFoldDB" id="A0A813LUC5"/>
<proteinExistence type="predicted"/>
<evidence type="ECO:0000313" key="1">
    <source>
        <dbReference type="EMBL" id="CAE8735220.1"/>
    </source>
</evidence>
<protein>
    <submittedName>
        <fullName evidence="1">Uncharacterized protein</fullName>
    </submittedName>
</protein>
<comment type="caution">
    <text evidence="1">The sequence shown here is derived from an EMBL/GenBank/DDBJ whole genome shotgun (WGS) entry which is preliminary data.</text>
</comment>
<evidence type="ECO:0000313" key="2">
    <source>
        <dbReference type="Proteomes" id="UP000626109"/>
    </source>
</evidence>
<organism evidence="1 2">
    <name type="scientific">Polarella glacialis</name>
    <name type="common">Dinoflagellate</name>
    <dbReference type="NCBI Taxonomy" id="89957"/>
    <lineage>
        <taxon>Eukaryota</taxon>
        <taxon>Sar</taxon>
        <taxon>Alveolata</taxon>
        <taxon>Dinophyceae</taxon>
        <taxon>Suessiales</taxon>
        <taxon>Suessiaceae</taxon>
        <taxon>Polarella</taxon>
    </lineage>
</organism>
<gene>
    <name evidence="1" type="ORF">PGLA2088_LOCUS47719</name>
</gene>
<sequence length="97" mass="9582">MNAASLLADVDGDRLREQANALLGHKCPGNSTRQLVTALLSSALKASVSAAGARWCAGDTGATSSSSGHLGVGRPLEVVDPVGAPAAKVDANNASEG</sequence>